<dbReference type="CDD" id="cd00408">
    <property type="entry name" value="DHDPS-like"/>
    <property type="match status" value="1"/>
</dbReference>
<evidence type="ECO:0000256" key="1">
    <source>
        <dbReference type="ARBA" id="ARBA00023239"/>
    </source>
</evidence>
<dbReference type="PANTHER" id="PTHR12128">
    <property type="entry name" value="DIHYDRODIPICOLINATE SYNTHASE"/>
    <property type="match status" value="1"/>
</dbReference>
<evidence type="ECO:0008006" key="4">
    <source>
        <dbReference type="Google" id="ProtNLM"/>
    </source>
</evidence>
<dbReference type="InterPro" id="IPR002220">
    <property type="entry name" value="DapA-like"/>
</dbReference>
<dbReference type="SMART" id="SM01130">
    <property type="entry name" value="DHDPS"/>
    <property type="match status" value="1"/>
</dbReference>
<dbReference type="InterPro" id="IPR013785">
    <property type="entry name" value="Aldolase_TIM"/>
</dbReference>
<dbReference type="PANTHER" id="PTHR12128:SF19">
    <property type="entry name" value="5-DEHYDRO-4-DEOXYGLUCARATE DEHYDRATASE 2-RELATED"/>
    <property type="match status" value="1"/>
</dbReference>
<sequence length="304" mass="33313">MDKLTPDEIRARIRGPVCSFPTPFTRDGEIDEGASRRIIDLAISGGSDIILLTYGDSLFTILTDEEVARLTKLVAEQTGGRALVVAADRMWWTGKAVDFAVYCRGVGADVLMVRPPDWGGSATPESLAAHYAAVAGVMPVMLVGNVPFRTLEVLAETAPNVVAFKEDVSMDYAYRVARLYGDRWPMIAGGGKARHLMLWPAGVRASFSIHIHFAPEVTQAYWKVLEGGDLAEARRVVDTYDQPLFRMGETFSGGLDSLIHCAMEVFGVASRWRRPPFVSAGEEDVERLRGFFQGAGLLKGKLCR</sequence>
<name>A0A1F6CE02_HANXR</name>
<dbReference type="EMBL" id="MFKF01000271">
    <property type="protein sequence ID" value="OGG47152.1"/>
    <property type="molecule type" value="Genomic_DNA"/>
</dbReference>
<organism evidence="2 3">
    <name type="scientific">Handelsmanbacteria sp. (strain RIFCSPLOWO2_12_FULL_64_10)</name>
    <dbReference type="NCBI Taxonomy" id="1817868"/>
    <lineage>
        <taxon>Bacteria</taxon>
        <taxon>Candidatus Handelsmaniibacteriota</taxon>
    </lineage>
</organism>
<dbReference type="SUPFAM" id="SSF51569">
    <property type="entry name" value="Aldolase"/>
    <property type="match status" value="1"/>
</dbReference>
<comment type="caution">
    <text evidence="2">The sequence shown here is derived from an EMBL/GenBank/DDBJ whole genome shotgun (WGS) entry which is preliminary data.</text>
</comment>
<evidence type="ECO:0000313" key="2">
    <source>
        <dbReference type="EMBL" id="OGG47152.1"/>
    </source>
</evidence>
<accession>A0A1F6CE02</accession>
<dbReference type="AlphaFoldDB" id="A0A1F6CE02"/>
<dbReference type="Pfam" id="PF00701">
    <property type="entry name" value="DHDPS"/>
    <property type="match status" value="1"/>
</dbReference>
<dbReference type="Gene3D" id="3.20.20.70">
    <property type="entry name" value="Aldolase class I"/>
    <property type="match status" value="1"/>
</dbReference>
<gene>
    <name evidence="2" type="ORF">A3F84_19030</name>
</gene>
<evidence type="ECO:0000313" key="3">
    <source>
        <dbReference type="Proteomes" id="UP000178606"/>
    </source>
</evidence>
<protein>
    <recommendedName>
        <fullName evidence="4">Dihydrodipicolinate synthase family protein</fullName>
    </recommendedName>
</protein>
<keyword evidence="1" id="KW-0456">Lyase</keyword>
<reference evidence="2 3" key="1">
    <citation type="journal article" date="2016" name="Nat. Commun.">
        <title>Thousands of microbial genomes shed light on interconnected biogeochemical processes in an aquifer system.</title>
        <authorList>
            <person name="Anantharaman K."/>
            <person name="Brown C.T."/>
            <person name="Hug L.A."/>
            <person name="Sharon I."/>
            <person name="Castelle C.J."/>
            <person name="Probst A.J."/>
            <person name="Thomas B.C."/>
            <person name="Singh A."/>
            <person name="Wilkins M.J."/>
            <person name="Karaoz U."/>
            <person name="Brodie E.L."/>
            <person name="Williams K.H."/>
            <person name="Hubbard S.S."/>
            <person name="Banfield J.F."/>
        </authorList>
    </citation>
    <scope>NUCLEOTIDE SEQUENCE [LARGE SCALE GENOMIC DNA]</scope>
    <source>
        <strain evidence="3">RIFCSPLOWO2_12_FULL_64_10</strain>
    </source>
</reference>
<dbReference type="Proteomes" id="UP000178606">
    <property type="component" value="Unassembled WGS sequence"/>
</dbReference>
<proteinExistence type="predicted"/>
<dbReference type="GO" id="GO:0008840">
    <property type="term" value="F:4-hydroxy-tetrahydrodipicolinate synthase activity"/>
    <property type="evidence" value="ECO:0007669"/>
    <property type="project" value="TreeGrafter"/>
</dbReference>